<dbReference type="Pfam" id="PF01546">
    <property type="entry name" value="Peptidase_M20"/>
    <property type="match status" value="1"/>
</dbReference>
<evidence type="ECO:0000256" key="2">
    <source>
        <dbReference type="ARBA" id="ARBA00022723"/>
    </source>
</evidence>
<proteinExistence type="predicted"/>
<dbReference type="CDD" id="cd03885">
    <property type="entry name" value="M20_CPDG2"/>
    <property type="match status" value="1"/>
</dbReference>
<comment type="cofactor">
    <cofactor evidence="1">
        <name>Zn(2+)</name>
        <dbReference type="ChEBI" id="CHEBI:29105"/>
    </cofactor>
</comment>
<dbReference type="Proteomes" id="UP000277424">
    <property type="component" value="Unassembled WGS sequence"/>
</dbReference>
<organism evidence="7 8">
    <name type="scientific">Oceanibaculum indicum</name>
    <dbReference type="NCBI Taxonomy" id="526216"/>
    <lineage>
        <taxon>Bacteria</taxon>
        <taxon>Pseudomonadati</taxon>
        <taxon>Pseudomonadota</taxon>
        <taxon>Alphaproteobacteria</taxon>
        <taxon>Rhodospirillales</taxon>
        <taxon>Oceanibaculaceae</taxon>
        <taxon>Oceanibaculum</taxon>
    </lineage>
</organism>
<dbReference type="RefSeq" id="WP_121217796.1">
    <property type="nucleotide sequence ID" value="NZ_RBIG01000001.1"/>
</dbReference>
<dbReference type="AlphaFoldDB" id="A0A420WPZ2"/>
<evidence type="ECO:0000256" key="5">
    <source>
        <dbReference type="PIRSR" id="PIRSR037238-1"/>
    </source>
</evidence>
<dbReference type="InterPro" id="IPR011650">
    <property type="entry name" value="Peptidase_M20_dimer"/>
</dbReference>
<dbReference type="OrthoDB" id="9776600at2"/>
<dbReference type="PIRSF" id="PIRSF037238">
    <property type="entry name" value="Carboxypeptidase_G2"/>
    <property type="match status" value="1"/>
</dbReference>
<dbReference type="GO" id="GO:0004180">
    <property type="term" value="F:carboxypeptidase activity"/>
    <property type="evidence" value="ECO:0007669"/>
    <property type="project" value="UniProtKB-KW"/>
</dbReference>
<gene>
    <name evidence="7" type="ORF">BCL74_0840</name>
</gene>
<accession>A0A420WPZ2</accession>
<evidence type="ECO:0000313" key="7">
    <source>
        <dbReference type="EMBL" id="RKQ73069.1"/>
    </source>
</evidence>
<feature type="domain" description="Peptidase M20 dimerisation" evidence="6">
    <location>
        <begin position="182"/>
        <end position="274"/>
    </location>
</feature>
<keyword evidence="2" id="KW-0479">Metal-binding</keyword>
<dbReference type="SUPFAM" id="SSF53187">
    <property type="entry name" value="Zn-dependent exopeptidases"/>
    <property type="match status" value="1"/>
</dbReference>
<dbReference type="Gene3D" id="3.40.630.10">
    <property type="entry name" value="Zn peptidases"/>
    <property type="match status" value="1"/>
</dbReference>
<evidence type="ECO:0000256" key="1">
    <source>
        <dbReference type="ARBA" id="ARBA00001947"/>
    </source>
</evidence>
<dbReference type="SUPFAM" id="SSF55031">
    <property type="entry name" value="Bacterial exopeptidase dimerisation domain"/>
    <property type="match status" value="1"/>
</dbReference>
<dbReference type="GO" id="GO:0046872">
    <property type="term" value="F:metal ion binding"/>
    <property type="evidence" value="ECO:0007669"/>
    <property type="project" value="UniProtKB-KW"/>
</dbReference>
<comment type="caution">
    <text evidence="7">The sequence shown here is derived from an EMBL/GenBank/DDBJ whole genome shotgun (WGS) entry which is preliminary data.</text>
</comment>
<reference evidence="7 8" key="1">
    <citation type="submission" date="2018-10" db="EMBL/GenBank/DDBJ databases">
        <title>Comparative analysis of microorganisms from saline springs in Andes Mountain Range, Colombia.</title>
        <authorList>
            <person name="Rubin E."/>
        </authorList>
    </citation>
    <scope>NUCLEOTIDE SEQUENCE [LARGE SCALE GENOMIC DNA]</scope>
    <source>
        <strain evidence="7 8">USBA 36</strain>
    </source>
</reference>
<feature type="active site" description="Proton acceptor" evidence="5">
    <location>
        <position position="147"/>
    </location>
</feature>
<dbReference type="InterPro" id="IPR002933">
    <property type="entry name" value="Peptidase_M20"/>
</dbReference>
<dbReference type="Pfam" id="PF07687">
    <property type="entry name" value="M20_dimer"/>
    <property type="match status" value="1"/>
</dbReference>
<dbReference type="PROSITE" id="PS00758">
    <property type="entry name" value="ARGE_DAPE_CPG2_1"/>
    <property type="match status" value="1"/>
</dbReference>
<dbReference type="InterPro" id="IPR050072">
    <property type="entry name" value="Peptidase_M20A"/>
</dbReference>
<keyword evidence="4" id="KW-0862">Zinc</keyword>
<dbReference type="InterPro" id="IPR001261">
    <property type="entry name" value="ArgE/DapE_CS"/>
</dbReference>
<feature type="active site" evidence="5">
    <location>
        <position position="85"/>
    </location>
</feature>
<dbReference type="InterPro" id="IPR017150">
    <property type="entry name" value="Pept_M20_glutamate_carboxypep"/>
</dbReference>
<evidence type="ECO:0000259" key="6">
    <source>
        <dbReference type="Pfam" id="PF07687"/>
    </source>
</evidence>
<evidence type="ECO:0000256" key="4">
    <source>
        <dbReference type="ARBA" id="ARBA00022833"/>
    </source>
</evidence>
<dbReference type="PANTHER" id="PTHR43808:SF9">
    <property type="entry name" value="BLL0789 PROTEIN"/>
    <property type="match status" value="1"/>
</dbReference>
<keyword evidence="7" id="KW-0645">Protease</keyword>
<dbReference type="PANTHER" id="PTHR43808">
    <property type="entry name" value="ACETYLORNITHINE DEACETYLASE"/>
    <property type="match status" value="1"/>
</dbReference>
<keyword evidence="3" id="KW-0378">Hydrolase</keyword>
<dbReference type="NCBIfam" id="NF005678">
    <property type="entry name" value="PRK07473.1"/>
    <property type="match status" value="1"/>
</dbReference>
<keyword evidence="7" id="KW-0121">Carboxypeptidase</keyword>
<name>A0A420WPZ2_9PROT</name>
<dbReference type="EMBL" id="RBIG01000001">
    <property type="protein sequence ID" value="RKQ73069.1"/>
    <property type="molecule type" value="Genomic_DNA"/>
</dbReference>
<evidence type="ECO:0000256" key="3">
    <source>
        <dbReference type="ARBA" id="ARBA00022801"/>
    </source>
</evidence>
<dbReference type="InterPro" id="IPR036264">
    <property type="entry name" value="Bact_exopeptidase_dim_dom"/>
</dbReference>
<protein>
    <submittedName>
        <fullName evidence="7">Glutamate carboxypeptidase</fullName>
    </submittedName>
</protein>
<dbReference type="Gene3D" id="3.30.70.360">
    <property type="match status" value="1"/>
</dbReference>
<evidence type="ECO:0000313" key="8">
    <source>
        <dbReference type="Proteomes" id="UP000277424"/>
    </source>
</evidence>
<sequence length="378" mass="40547">MPASNLFNAEEILDGICGWVRIESPTYEPERVNRMMDEAEGAMRALGAAIERIPGTDGYADVVKATLPFGDDPDAPGILVLGHLDTVHPGGTIDGPLQLRREGDKVFGPGIYDMKGGMYLAYYALRQMLKAGQKPALPVTFLFIPDEEVGSPSTRAMIEAEAKCSRCVLVPEPSRQGNVVTGRHAFLRYRLHIHGKPAHAGADNRAGRSAIRAMARLIDRLEGMSDFERGITYSVGVVRGGQWVNVIPIECTAEVLCVAPTEEAFAEVQATMAALKPDDPEVTLVVEPGPVRPLFRASEGTMALYEMARQLSEAEGIELTHGQFGGGSDGNFTGALGVPTLDGLGVRGGGPHTHGEHLLVSSLEPRARLLAGLFESIR</sequence>